<accession>A0A6J4PSA3</accession>
<protein>
    <submittedName>
        <fullName evidence="1">Uncharacterized protein</fullName>
    </submittedName>
</protein>
<sequence length="24" mass="2573">HAVPSPDLKALKQVTLVAQQTLNT</sequence>
<reference evidence="1" key="1">
    <citation type="submission" date="2020-02" db="EMBL/GenBank/DDBJ databases">
        <authorList>
            <person name="Meier V. D."/>
        </authorList>
    </citation>
    <scope>NUCLEOTIDE SEQUENCE</scope>
    <source>
        <strain evidence="1">AVDCRST_MAG94</strain>
    </source>
</reference>
<dbReference type="EMBL" id="CADCTY010002461">
    <property type="protein sequence ID" value="CAA9424555.1"/>
    <property type="molecule type" value="Genomic_DNA"/>
</dbReference>
<feature type="non-terminal residue" evidence="1">
    <location>
        <position position="1"/>
    </location>
</feature>
<dbReference type="AlphaFoldDB" id="A0A6J4PSA3"/>
<evidence type="ECO:0000313" key="1">
    <source>
        <dbReference type="EMBL" id="CAA9424555.1"/>
    </source>
</evidence>
<proteinExistence type="predicted"/>
<name>A0A6J4PSA3_9CYAN</name>
<gene>
    <name evidence="1" type="ORF">AVDCRST_MAG94-7198</name>
</gene>
<organism evidence="1">
    <name type="scientific">uncultured Leptolyngbya sp</name>
    <dbReference type="NCBI Taxonomy" id="332963"/>
    <lineage>
        <taxon>Bacteria</taxon>
        <taxon>Bacillati</taxon>
        <taxon>Cyanobacteriota</taxon>
        <taxon>Cyanophyceae</taxon>
        <taxon>Leptolyngbyales</taxon>
        <taxon>Leptolyngbyaceae</taxon>
        <taxon>Leptolyngbya group</taxon>
        <taxon>Leptolyngbya</taxon>
        <taxon>environmental samples</taxon>
    </lineage>
</organism>